<evidence type="ECO:0000313" key="2">
    <source>
        <dbReference type="Proteomes" id="UP001386955"/>
    </source>
</evidence>
<dbReference type="AlphaFoldDB" id="A0AAN9SXU7"/>
<accession>A0AAN9SXU7</accession>
<reference evidence="1 2" key="1">
    <citation type="submission" date="2024-01" db="EMBL/GenBank/DDBJ databases">
        <title>The genomes of 5 underutilized Papilionoideae crops provide insights into root nodulation and disease resistanc.</title>
        <authorList>
            <person name="Jiang F."/>
        </authorList>
    </citation>
    <scope>NUCLEOTIDE SEQUENCE [LARGE SCALE GENOMIC DNA]</scope>
    <source>
        <strain evidence="1">DUOXIRENSHENG_FW03</strain>
        <tissue evidence="1">Leaves</tissue>
    </source>
</reference>
<sequence length="196" mass="21979">MIGDLYDMHTNLRAFHVIILLGEQFIHVQTHRTIKPVRLQNWVNGLLIVYYAHLPTPPPPLSTTRLKPKPILPETVSSTPHQKRQDSLILFLQNLRACSAILETSTSFPLTPLETLQLMCLMQFEFEFNLFSSSTLTQSMLRSSLRPSSRFSTSFIESSSSSSQHKLLVDDDVAPLCIVVPITVAVSSSTILISNT</sequence>
<dbReference type="EMBL" id="JAYMYS010000003">
    <property type="protein sequence ID" value="KAK7401854.1"/>
    <property type="molecule type" value="Genomic_DNA"/>
</dbReference>
<name>A0AAN9SXU7_PSOTE</name>
<proteinExistence type="predicted"/>
<organism evidence="1 2">
    <name type="scientific">Psophocarpus tetragonolobus</name>
    <name type="common">Winged bean</name>
    <name type="synonym">Dolichos tetragonolobus</name>
    <dbReference type="NCBI Taxonomy" id="3891"/>
    <lineage>
        <taxon>Eukaryota</taxon>
        <taxon>Viridiplantae</taxon>
        <taxon>Streptophyta</taxon>
        <taxon>Embryophyta</taxon>
        <taxon>Tracheophyta</taxon>
        <taxon>Spermatophyta</taxon>
        <taxon>Magnoliopsida</taxon>
        <taxon>eudicotyledons</taxon>
        <taxon>Gunneridae</taxon>
        <taxon>Pentapetalae</taxon>
        <taxon>rosids</taxon>
        <taxon>fabids</taxon>
        <taxon>Fabales</taxon>
        <taxon>Fabaceae</taxon>
        <taxon>Papilionoideae</taxon>
        <taxon>50 kb inversion clade</taxon>
        <taxon>NPAAA clade</taxon>
        <taxon>indigoferoid/millettioid clade</taxon>
        <taxon>Phaseoleae</taxon>
        <taxon>Psophocarpus</taxon>
    </lineage>
</organism>
<dbReference type="Proteomes" id="UP001386955">
    <property type="component" value="Unassembled WGS sequence"/>
</dbReference>
<protein>
    <submittedName>
        <fullName evidence="1">Uncharacterized protein</fullName>
    </submittedName>
</protein>
<gene>
    <name evidence="1" type="ORF">VNO78_13679</name>
</gene>
<comment type="caution">
    <text evidence="1">The sequence shown here is derived from an EMBL/GenBank/DDBJ whole genome shotgun (WGS) entry which is preliminary data.</text>
</comment>
<keyword evidence="2" id="KW-1185">Reference proteome</keyword>
<evidence type="ECO:0000313" key="1">
    <source>
        <dbReference type="EMBL" id="KAK7401854.1"/>
    </source>
</evidence>